<dbReference type="Pfam" id="PF16355">
    <property type="entry name" value="DUF4982"/>
    <property type="match status" value="1"/>
</dbReference>
<evidence type="ECO:0000256" key="4">
    <source>
        <dbReference type="SAM" id="MobiDB-lite"/>
    </source>
</evidence>
<dbReference type="InterPro" id="IPR006103">
    <property type="entry name" value="Glyco_hydro_2_cat"/>
</dbReference>
<dbReference type="InterPro" id="IPR008979">
    <property type="entry name" value="Galactose-bd-like_sf"/>
</dbReference>
<dbReference type="InterPro" id="IPR003343">
    <property type="entry name" value="Big_2"/>
</dbReference>
<dbReference type="Gene3D" id="2.60.40.10">
    <property type="entry name" value="Immunoglobulins"/>
    <property type="match status" value="2"/>
</dbReference>
<feature type="domain" description="F5/8 type C" evidence="6">
    <location>
        <begin position="1308"/>
        <end position="1484"/>
    </location>
</feature>
<dbReference type="SUPFAM" id="SSF49303">
    <property type="entry name" value="beta-Galactosidase/glucuronidase domain"/>
    <property type="match status" value="1"/>
</dbReference>
<dbReference type="InterPro" id="IPR006102">
    <property type="entry name" value="Ig-like_GH2"/>
</dbReference>
<dbReference type="InterPro" id="IPR051913">
    <property type="entry name" value="GH2_Domain-Containing"/>
</dbReference>
<comment type="caution">
    <text evidence="7">The sequence shown here is derived from an EMBL/GenBank/DDBJ whole genome shotgun (WGS) entry which is preliminary data.</text>
</comment>
<dbReference type="InterPro" id="IPR036156">
    <property type="entry name" value="Beta-gal/glucu_dom_sf"/>
</dbReference>
<dbReference type="InterPro" id="IPR000421">
    <property type="entry name" value="FA58C"/>
</dbReference>
<dbReference type="InterPro" id="IPR017853">
    <property type="entry name" value="GH"/>
</dbReference>
<organism evidence="7 8">
    <name type="scientific">Flavonifractor hominis</name>
    <dbReference type="NCBI Taxonomy" id="3133178"/>
    <lineage>
        <taxon>Bacteria</taxon>
        <taxon>Bacillati</taxon>
        <taxon>Bacillota</taxon>
        <taxon>Clostridia</taxon>
        <taxon>Eubacteriales</taxon>
        <taxon>Oscillospiraceae</taxon>
        <taxon>Flavonifractor</taxon>
    </lineage>
</organism>
<keyword evidence="2" id="KW-0378">Hydrolase</keyword>
<dbReference type="Pfam" id="PF00754">
    <property type="entry name" value="F5_F8_type_C"/>
    <property type="match status" value="3"/>
</dbReference>
<feature type="chain" id="PRO_5046474722" evidence="5">
    <location>
        <begin position="26"/>
        <end position="1659"/>
    </location>
</feature>
<gene>
    <name evidence="7" type="ORF">WMO45_13520</name>
</gene>
<dbReference type="PANTHER" id="PTHR42732">
    <property type="entry name" value="BETA-GALACTOSIDASE"/>
    <property type="match status" value="1"/>
</dbReference>
<dbReference type="Pfam" id="PF18998">
    <property type="entry name" value="Flg_new_2"/>
    <property type="match status" value="1"/>
</dbReference>
<feature type="compositionally biased region" description="Polar residues" evidence="4">
    <location>
        <begin position="1331"/>
        <end position="1343"/>
    </location>
</feature>
<dbReference type="Pfam" id="PF02836">
    <property type="entry name" value="Glyco_hydro_2_C"/>
    <property type="match status" value="1"/>
</dbReference>
<dbReference type="RefSeq" id="WP_349141413.1">
    <property type="nucleotide sequence ID" value="NZ_JBBMFT010000021.1"/>
</dbReference>
<evidence type="ECO:0000259" key="6">
    <source>
        <dbReference type="PROSITE" id="PS50022"/>
    </source>
</evidence>
<evidence type="ECO:0000256" key="3">
    <source>
        <dbReference type="ARBA" id="ARBA00023295"/>
    </source>
</evidence>
<dbReference type="InterPro" id="IPR008964">
    <property type="entry name" value="Invasin/intimin_cell_adhesion"/>
</dbReference>
<accession>A0ABV1ESG3</accession>
<dbReference type="Pfam" id="PF00703">
    <property type="entry name" value="Glyco_hydro_2"/>
    <property type="match status" value="1"/>
</dbReference>
<dbReference type="InterPro" id="IPR044060">
    <property type="entry name" value="Bacterial_rp_domain"/>
</dbReference>
<comment type="similarity">
    <text evidence="1">Belongs to the glycosyl hydrolase 2 family.</text>
</comment>
<dbReference type="SUPFAM" id="SSF49373">
    <property type="entry name" value="Invasin/intimin cell-adhesion fragments"/>
    <property type="match status" value="2"/>
</dbReference>
<dbReference type="SUPFAM" id="SSF49785">
    <property type="entry name" value="Galactose-binding domain-like"/>
    <property type="match status" value="4"/>
</dbReference>
<dbReference type="Gene3D" id="2.60.120.260">
    <property type="entry name" value="Galactose-binding domain-like"/>
    <property type="match status" value="4"/>
</dbReference>
<proteinExistence type="inferred from homology"/>
<feature type="domain" description="F5/8 type C" evidence="6">
    <location>
        <begin position="827"/>
        <end position="973"/>
    </location>
</feature>
<dbReference type="Gene3D" id="2.60.40.1080">
    <property type="match status" value="2"/>
</dbReference>
<keyword evidence="3" id="KW-0326">Glycosidase</keyword>
<dbReference type="Pfam" id="PF02837">
    <property type="entry name" value="Glyco_hydro_2_N"/>
    <property type="match status" value="1"/>
</dbReference>
<name>A0ABV1ESG3_9FIRM</name>
<feature type="region of interest" description="Disordered" evidence="4">
    <location>
        <begin position="1330"/>
        <end position="1353"/>
    </location>
</feature>
<sequence length="1659" mass="178709">MYGKKLGTLLLAGLLILQTAVPAFAAEPGSAQPAEKTVYAAEESSVRTTQSLNGAWSYHWMGSDQSDLSQSDAADWEEVTVPHCWNADDGADGGNNYKRGAGWYSRTVDITAEQLAGRVFFECLGASQQADVYVNGVHVGNHKGGYTAFRYDITPQLKQGENRITVKVDNTSGGKTNTIIAPIVGDFTVFGGMYRDVNLIFTPSVHVDAVGEINPDGNFATAPNSSGLYLATSNVSSDSAQLDVSAKIVNDGQTEQSVTVTAVLKQQDASEFDWTLGGAITTPLAFDPEDMGDGSTVTSVSDTFTIQPGDSQAFDQTITVDQPHLWDGLEDPFRYEVELTVAVDGQSVDTVSDYVGFRSFEVTDSEGFFLNGRSYPLRGVSRHQDQEGKGYALSREDHNLDFGLIYEIGANSVRLAHYPQDPYIYELCDRYGIVVWAEIPFIGGHNDAGNDAANEVMRQTTKQQLRELILQQFNHPSICFWGLENEVGHQATATLAKEWIADMNQMAHELDPSRLTTMATNNNSAYSWDSDLIAWNTYPGWYGGNINNLGGTVDGYHNNSDPRPVGISEYGGGGNPYQHEFNTSTSIANNGGPWHPEEFQSDLHEAAIKAIKARDWLWCTYVWNMFDFGSDSRNEGSNPGINDKGLVSYDRTLKKDSFYLYKANWNQRDFFVHLTSQRWNPREDSLIPEIKVYSNCDEVTLTVNGEVVPNGVNEGNGVFTWANVTFDVGENTVVATGTKNGQTYSETVVWDRTKSSSTDLSSDVLAVDNEQKTIGLTQACTAGDLTELLTGSNATFAVYESDGETPVEADAQIRPGMLLKVTAEDGTTTAQYTFVSVNLSYGKPVTASSVQSGNDAKHAVDFDGTTRWAANASVSSGGEQWITVDLGAEYHLTSIDVTWFNSSSGARSYQYMIQVSSDNQSFQTVVDRSANTQEDLVHDSMGDAVGRYVRILVTGSTISTANASIYEIAVNGWALSSEKYEVDDLNRVITVPAESMGSELYPAELLANLTVDGNCTVRMDDMANYYVVDGDRVVLEGADGTQIRYTVDMPSGDEPVYGIVSTNKPVTFSAEEGTASSTSGGGSTVAANLNDGNEATRWSAPQYKDKDPETGLGIPSSGAVSSGYRYFPEWVTIDLGRPYNIKELHILFYKYGQNDRAYQYEILVSETGEEGSFTQVVDATGNQDKGGDFSHQVDVRGRYVKINVTGCSRSETWAVAGVQELEVMGKAVAGADLITDLSFDSDAISMRINDRVTPAYTITPEGLDDVEVALTSDNPDVVKVENGTLLALKEGSAVITITPVGRPELSDTMTVTVAGVGPISVGKPVLFSAEEGTSSSGENTAAANLNDGDPATRWAAPQYKEKDPDTGLGIPSSGAAGSGYRYFPEWVAIDLGAVYDVNKLEVLFYKHGENNRAYQYEILVSETGEDGSYTQIVDATGNQDLSGEHTHVLDKTVRARYVKLNVTGCTLNQTWACASVQEFSVYGEPAAPTPEQYTVTVKAQGEGDASAAPTAAAEGDTVTLTAQAAEGWHFVKWTSEDVTVSEEGTFQMPAKNVTVTAVFEQDVTDVKVASITVSAPADVITEAGGTLQMSAAVLPEDATDKSVTWSVTAEDGSDTALASIDGSGLLTAGETEGVVKVVATANDGSGVTGEKSITIDFAD</sequence>
<evidence type="ECO:0000256" key="1">
    <source>
        <dbReference type="ARBA" id="ARBA00007401"/>
    </source>
</evidence>
<dbReference type="SMART" id="SM00635">
    <property type="entry name" value="BID_2"/>
    <property type="match status" value="2"/>
</dbReference>
<protein>
    <submittedName>
        <fullName evidence="7">Discoidin domain-containing protein</fullName>
    </submittedName>
</protein>
<feature type="non-terminal residue" evidence="7">
    <location>
        <position position="1659"/>
    </location>
</feature>
<keyword evidence="5" id="KW-0732">Signal</keyword>
<dbReference type="InterPro" id="IPR032311">
    <property type="entry name" value="DUF4982"/>
</dbReference>
<dbReference type="InterPro" id="IPR013783">
    <property type="entry name" value="Ig-like_fold"/>
</dbReference>
<dbReference type="SUPFAM" id="SSF51445">
    <property type="entry name" value="(Trans)glycosidases"/>
    <property type="match status" value="1"/>
</dbReference>
<evidence type="ECO:0000256" key="2">
    <source>
        <dbReference type="ARBA" id="ARBA00022801"/>
    </source>
</evidence>
<dbReference type="PANTHER" id="PTHR42732:SF1">
    <property type="entry name" value="BETA-MANNOSIDASE"/>
    <property type="match status" value="1"/>
</dbReference>
<feature type="signal peptide" evidence="5">
    <location>
        <begin position="1"/>
        <end position="25"/>
    </location>
</feature>
<dbReference type="Pfam" id="PF02368">
    <property type="entry name" value="Big_2"/>
    <property type="match status" value="1"/>
</dbReference>
<dbReference type="Proteomes" id="UP001440599">
    <property type="component" value="Unassembled WGS sequence"/>
</dbReference>
<evidence type="ECO:0000256" key="5">
    <source>
        <dbReference type="SAM" id="SignalP"/>
    </source>
</evidence>
<feature type="domain" description="F5/8 type C" evidence="6">
    <location>
        <begin position="1052"/>
        <end position="1226"/>
    </location>
</feature>
<dbReference type="PROSITE" id="PS50022">
    <property type="entry name" value="FA58C_3"/>
    <property type="match status" value="3"/>
</dbReference>
<keyword evidence="8" id="KW-1185">Reference proteome</keyword>
<dbReference type="EMBL" id="JBBMFT010000021">
    <property type="protein sequence ID" value="MEQ2457534.1"/>
    <property type="molecule type" value="Genomic_DNA"/>
</dbReference>
<dbReference type="Gene3D" id="3.20.20.80">
    <property type="entry name" value="Glycosidases"/>
    <property type="match status" value="1"/>
</dbReference>
<evidence type="ECO:0000313" key="7">
    <source>
        <dbReference type="EMBL" id="MEQ2457534.1"/>
    </source>
</evidence>
<reference evidence="7 8" key="1">
    <citation type="submission" date="2024-03" db="EMBL/GenBank/DDBJ databases">
        <title>Human intestinal bacterial collection.</title>
        <authorList>
            <person name="Pauvert C."/>
            <person name="Hitch T.C.A."/>
            <person name="Clavel T."/>
        </authorList>
    </citation>
    <scope>NUCLEOTIDE SEQUENCE [LARGE SCALE GENOMIC DNA]</scope>
    <source>
        <strain evidence="7 8">CLA-AP-H34</strain>
    </source>
</reference>
<evidence type="ECO:0000313" key="8">
    <source>
        <dbReference type="Proteomes" id="UP001440599"/>
    </source>
</evidence>
<dbReference type="InterPro" id="IPR006104">
    <property type="entry name" value="Glyco_hydro_2_N"/>
</dbReference>